<feature type="active site" evidence="1">
    <location>
        <position position="40"/>
    </location>
</feature>
<dbReference type="InterPro" id="IPR001590">
    <property type="entry name" value="Peptidase_M12B"/>
</dbReference>
<dbReference type="SUPFAM" id="SSF55486">
    <property type="entry name" value="Metalloproteases ('zincins'), catalytic domain"/>
    <property type="match status" value="1"/>
</dbReference>
<keyword evidence="1" id="KW-0862">Zinc</keyword>
<evidence type="ECO:0000256" key="1">
    <source>
        <dbReference type="PROSITE-ProRule" id="PRU00276"/>
    </source>
</evidence>
<keyword evidence="1" id="KW-0479">Metal-binding</keyword>
<dbReference type="Proteomes" id="UP001497497">
    <property type="component" value="Unassembled WGS sequence"/>
</dbReference>
<reference evidence="3 4" key="1">
    <citation type="submission" date="2024-04" db="EMBL/GenBank/DDBJ databases">
        <authorList>
            <consortium name="Genoscope - CEA"/>
            <person name="William W."/>
        </authorList>
    </citation>
    <scope>NUCLEOTIDE SEQUENCE [LARGE SCALE GENOMIC DNA]</scope>
</reference>
<feature type="non-terminal residue" evidence="3">
    <location>
        <position position="1"/>
    </location>
</feature>
<keyword evidence="4" id="KW-1185">Reference proteome</keyword>
<accession>A0AAV2H903</accession>
<evidence type="ECO:0000313" key="3">
    <source>
        <dbReference type="EMBL" id="CAL1530125.1"/>
    </source>
</evidence>
<dbReference type="PANTHER" id="PTHR11905:SF249">
    <property type="entry name" value="SOL NARAE, ISOFORM C"/>
    <property type="match status" value="1"/>
</dbReference>
<protein>
    <recommendedName>
        <fullName evidence="2">Peptidase M12B domain-containing protein</fullName>
    </recommendedName>
</protein>
<feature type="binding site" evidence="1">
    <location>
        <position position="39"/>
    </location>
    <ligand>
        <name>Zn(2+)</name>
        <dbReference type="ChEBI" id="CHEBI:29105"/>
        <note>catalytic</note>
    </ligand>
</feature>
<feature type="binding site" evidence="1">
    <location>
        <position position="49"/>
    </location>
    <ligand>
        <name>Zn(2+)</name>
        <dbReference type="ChEBI" id="CHEBI:29105"/>
        <note>catalytic</note>
    </ligand>
</feature>
<dbReference type="Pfam" id="PF01421">
    <property type="entry name" value="Reprolysin"/>
    <property type="match status" value="1"/>
</dbReference>
<dbReference type="GO" id="GO:0046872">
    <property type="term" value="F:metal ion binding"/>
    <property type="evidence" value="ECO:0007669"/>
    <property type="project" value="UniProtKB-KW"/>
</dbReference>
<dbReference type="PANTHER" id="PTHR11905">
    <property type="entry name" value="ADAM A DISINTEGRIN AND METALLOPROTEASE DOMAIN"/>
    <property type="match status" value="1"/>
</dbReference>
<comment type="caution">
    <text evidence="3">The sequence shown here is derived from an EMBL/GenBank/DDBJ whole genome shotgun (WGS) entry which is preliminary data.</text>
</comment>
<feature type="binding site" evidence="1">
    <location>
        <position position="43"/>
    </location>
    <ligand>
        <name>Zn(2+)</name>
        <dbReference type="ChEBI" id="CHEBI:29105"/>
        <note>catalytic</note>
    </ligand>
</feature>
<sequence length="183" mass="20115">GIAFVRGGCISSRRFLNQSYDVGVVEVGRGFRGILTAAHEVGHLLGAFHDGEKNSSSCSSSSGHLMSQVWADPYLYNRFSNCSRQNFKHFMENTWYSECLLSSDSNYTTGYEFPPHWAGEVSSIEDQCHQYIEGIPCVGVSLESQCGQLCCEKWTQQFPSKEPAVDGTFCGVGKVSSILTPSS</sequence>
<feature type="domain" description="Peptidase M12B" evidence="2">
    <location>
        <begin position="1"/>
        <end position="93"/>
    </location>
</feature>
<dbReference type="PROSITE" id="PS50215">
    <property type="entry name" value="ADAM_MEPRO"/>
    <property type="match status" value="1"/>
</dbReference>
<name>A0AAV2H903_LYMST</name>
<evidence type="ECO:0000259" key="2">
    <source>
        <dbReference type="PROSITE" id="PS50215"/>
    </source>
</evidence>
<dbReference type="GO" id="GO:0006509">
    <property type="term" value="P:membrane protein ectodomain proteolysis"/>
    <property type="evidence" value="ECO:0007669"/>
    <property type="project" value="TreeGrafter"/>
</dbReference>
<proteinExistence type="predicted"/>
<dbReference type="EMBL" id="CAXITT010000062">
    <property type="protein sequence ID" value="CAL1530125.1"/>
    <property type="molecule type" value="Genomic_DNA"/>
</dbReference>
<dbReference type="Gene3D" id="3.40.390.10">
    <property type="entry name" value="Collagenase (Catalytic Domain)"/>
    <property type="match status" value="1"/>
</dbReference>
<organism evidence="3 4">
    <name type="scientific">Lymnaea stagnalis</name>
    <name type="common">Great pond snail</name>
    <name type="synonym">Helix stagnalis</name>
    <dbReference type="NCBI Taxonomy" id="6523"/>
    <lineage>
        <taxon>Eukaryota</taxon>
        <taxon>Metazoa</taxon>
        <taxon>Spiralia</taxon>
        <taxon>Lophotrochozoa</taxon>
        <taxon>Mollusca</taxon>
        <taxon>Gastropoda</taxon>
        <taxon>Heterobranchia</taxon>
        <taxon>Euthyneura</taxon>
        <taxon>Panpulmonata</taxon>
        <taxon>Hygrophila</taxon>
        <taxon>Lymnaeoidea</taxon>
        <taxon>Lymnaeidae</taxon>
        <taxon>Lymnaea</taxon>
    </lineage>
</organism>
<gene>
    <name evidence="3" type="ORF">GSLYS_00004258001</name>
</gene>
<dbReference type="AlphaFoldDB" id="A0AAV2H903"/>
<dbReference type="InterPro" id="IPR024079">
    <property type="entry name" value="MetalloPept_cat_dom_sf"/>
</dbReference>
<evidence type="ECO:0000313" key="4">
    <source>
        <dbReference type="Proteomes" id="UP001497497"/>
    </source>
</evidence>
<dbReference type="GO" id="GO:0004222">
    <property type="term" value="F:metalloendopeptidase activity"/>
    <property type="evidence" value="ECO:0007669"/>
    <property type="project" value="InterPro"/>
</dbReference>
<comment type="caution">
    <text evidence="1">Lacks conserved residue(s) required for the propagation of feature annotation.</text>
</comment>